<dbReference type="EMBL" id="CP157897">
    <property type="protein sequence ID" value="XBT18810.1"/>
    <property type="molecule type" value="Genomic_DNA"/>
</dbReference>
<evidence type="ECO:0000256" key="1">
    <source>
        <dbReference type="SAM" id="MobiDB-lite"/>
    </source>
</evidence>
<feature type="compositionally biased region" description="Basic residues" evidence="1">
    <location>
        <begin position="208"/>
        <end position="231"/>
    </location>
</feature>
<protein>
    <submittedName>
        <fullName evidence="3">DnaJ domain-containing protein</fullName>
    </submittedName>
</protein>
<dbReference type="PANTHER" id="PTHR43096:SF10">
    <property type="entry name" value="CHAPERONE PROTEIN DNAJ A6, CHLOROPLASTIC"/>
    <property type="match status" value="1"/>
</dbReference>
<dbReference type="PROSITE" id="PS50076">
    <property type="entry name" value="DNAJ_2"/>
    <property type="match status" value="1"/>
</dbReference>
<dbReference type="GO" id="GO:0005737">
    <property type="term" value="C:cytoplasm"/>
    <property type="evidence" value="ECO:0007669"/>
    <property type="project" value="TreeGrafter"/>
</dbReference>
<dbReference type="Gene3D" id="2.60.260.20">
    <property type="entry name" value="Urease metallochaperone UreE, N-terminal domain"/>
    <property type="match status" value="2"/>
</dbReference>
<dbReference type="GO" id="GO:0051082">
    <property type="term" value="F:unfolded protein binding"/>
    <property type="evidence" value="ECO:0007669"/>
    <property type="project" value="InterPro"/>
</dbReference>
<dbReference type="AlphaFoldDB" id="A0AAU7QUS0"/>
<dbReference type="InterPro" id="IPR002939">
    <property type="entry name" value="DnaJ_C"/>
</dbReference>
<dbReference type="SUPFAM" id="SSF46565">
    <property type="entry name" value="Chaperone J-domain"/>
    <property type="match status" value="1"/>
</dbReference>
<dbReference type="Gene3D" id="2.10.230.10">
    <property type="entry name" value="Heat shock protein DnaJ, cysteine-rich domain"/>
    <property type="match status" value="1"/>
</dbReference>
<dbReference type="InterPro" id="IPR008971">
    <property type="entry name" value="HSP40/DnaJ_pept-bd"/>
</dbReference>
<dbReference type="SUPFAM" id="SSF49493">
    <property type="entry name" value="HSP40/DnaJ peptide-binding domain"/>
    <property type="match status" value="1"/>
</dbReference>
<gene>
    <name evidence="3" type="ORF">ABPD24_00625</name>
</gene>
<dbReference type="CDD" id="cd06257">
    <property type="entry name" value="DnaJ"/>
    <property type="match status" value="1"/>
</dbReference>
<name>A0AAU7QUS0_9FLAO</name>
<feature type="region of interest" description="Disordered" evidence="1">
    <location>
        <begin position="207"/>
        <end position="241"/>
    </location>
</feature>
<reference evidence="3" key="1">
    <citation type="submission" date="2024-06" db="EMBL/GenBank/DDBJ databases">
        <title>Diversity, functionality, and evolutionary history of bacterial symbionts in false click beetles (Coleoptera, Throscidae).</title>
        <authorList>
            <person name="Wierz J.C."/>
            <person name="Malm H."/>
            <person name="Kaltenpoth M."/>
            <person name="Engl T."/>
        </authorList>
    </citation>
    <scope>NUCLEOTIDE SEQUENCE</scope>
    <source>
        <strain evidence="3">AspAUS03</strain>
    </source>
</reference>
<accession>A0AAU7QUS0</accession>
<dbReference type="PRINTS" id="PR00625">
    <property type="entry name" value="JDOMAIN"/>
</dbReference>
<dbReference type="InterPro" id="IPR001623">
    <property type="entry name" value="DnaJ_domain"/>
</dbReference>
<dbReference type="GO" id="GO:0042026">
    <property type="term" value="P:protein refolding"/>
    <property type="evidence" value="ECO:0007669"/>
    <property type="project" value="TreeGrafter"/>
</dbReference>
<dbReference type="Gene3D" id="1.10.287.110">
    <property type="entry name" value="DnaJ domain"/>
    <property type="match status" value="1"/>
</dbReference>
<dbReference type="InterPro" id="IPR036869">
    <property type="entry name" value="J_dom_sf"/>
</dbReference>
<proteinExistence type="predicted"/>
<dbReference type="SMART" id="SM00271">
    <property type="entry name" value="DnaJ"/>
    <property type="match status" value="1"/>
</dbReference>
<dbReference type="PROSITE" id="PS00636">
    <property type="entry name" value="DNAJ_1"/>
    <property type="match status" value="1"/>
</dbReference>
<feature type="compositionally biased region" description="Low complexity" evidence="1">
    <location>
        <begin position="232"/>
        <end position="241"/>
    </location>
</feature>
<dbReference type="Pfam" id="PF00226">
    <property type="entry name" value="DnaJ"/>
    <property type="match status" value="1"/>
</dbReference>
<dbReference type="InterPro" id="IPR018253">
    <property type="entry name" value="DnaJ_domain_CS"/>
</dbReference>
<evidence type="ECO:0000313" key="3">
    <source>
        <dbReference type="EMBL" id="XBT18810.1"/>
    </source>
</evidence>
<dbReference type="Pfam" id="PF01556">
    <property type="entry name" value="DnaJ_C"/>
    <property type="match status" value="1"/>
</dbReference>
<feature type="domain" description="J" evidence="2">
    <location>
        <begin position="4"/>
        <end position="70"/>
    </location>
</feature>
<sequence length="474" mass="56936">MGKNYYEILGVEKDSTLNFIKKKYKELALKYHPDRSLKNKKKNEKLFKKITEAYNVLSDYKKRKEYDLGGNSFIEGGKPFSNFSTIFEDLFPNFSNYSEDINDYTDMYSSDFNDINNEEEENDYDYNVNSDSDLYTFTYTNTDTDNNHKSNFNQNKDYNFKFYSTTSTNSSNKNFKKTKFKKKYKKKNNNKQKINDIFSKEFENIPYKKNKNKNRNKNKKKTQNKNKKKNNCFKNNKNNIKNNKKKKKYKYNIINNKYYKKYGKDINIFLYYSLKDIFFGCKKKIYIKKTILLKNAKFNICYNCLGKGYILKNKIYKFINKKNIINCFICKGLKKYIKSPPKKVNKNGLKSIYELLLLKTLIYNKNNNTIIFHKKGNQSIYTKHLGNLILHSIELKDKYFLRKGFDLECTLLLNYKDIILGTKKKINIFTNEITLYFKPGFNYKDLIILKNYSFCYFENDKYKYGDIYVYIFIN</sequence>
<organism evidence="3">
    <name type="scientific">Candidatus Shikimatogenerans sp. AspAUS03</name>
    <dbReference type="NCBI Taxonomy" id="3158563"/>
    <lineage>
        <taxon>Bacteria</taxon>
        <taxon>Pseudomonadati</taxon>
        <taxon>Bacteroidota</taxon>
        <taxon>Flavobacteriia</taxon>
        <taxon>Flavobacteriales</taxon>
        <taxon>Candidatus Shikimatogenerans</taxon>
    </lineage>
</organism>
<evidence type="ECO:0000259" key="2">
    <source>
        <dbReference type="PROSITE" id="PS50076"/>
    </source>
</evidence>
<dbReference type="PANTHER" id="PTHR43096">
    <property type="entry name" value="DNAJ HOMOLOG 1, MITOCHONDRIAL-RELATED"/>
    <property type="match status" value="1"/>
</dbReference>